<dbReference type="OrthoDB" id="4062651at2759"/>
<keyword evidence="3" id="KW-1185">Reference proteome</keyword>
<gene>
    <name evidence="2" type="ORF">STAS_20732</name>
</gene>
<feature type="signal peptide" evidence="1">
    <location>
        <begin position="1"/>
        <end position="21"/>
    </location>
</feature>
<name>A0A5A7QFP9_STRAF</name>
<evidence type="ECO:0000313" key="2">
    <source>
        <dbReference type="EMBL" id="GER43864.1"/>
    </source>
</evidence>
<dbReference type="Proteomes" id="UP000325081">
    <property type="component" value="Unassembled WGS sequence"/>
</dbReference>
<evidence type="ECO:0000256" key="1">
    <source>
        <dbReference type="SAM" id="SignalP"/>
    </source>
</evidence>
<dbReference type="AlphaFoldDB" id="A0A5A7QFP9"/>
<reference evidence="3" key="1">
    <citation type="journal article" date="2019" name="Curr. Biol.">
        <title>Genome Sequence of Striga asiatica Provides Insight into the Evolution of Plant Parasitism.</title>
        <authorList>
            <person name="Yoshida S."/>
            <person name="Kim S."/>
            <person name="Wafula E.K."/>
            <person name="Tanskanen J."/>
            <person name="Kim Y.M."/>
            <person name="Honaas L."/>
            <person name="Yang Z."/>
            <person name="Spallek T."/>
            <person name="Conn C.E."/>
            <person name="Ichihashi Y."/>
            <person name="Cheong K."/>
            <person name="Cui S."/>
            <person name="Der J.P."/>
            <person name="Gundlach H."/>
            <person name="Jiao Y."/>
            <person name="Hori C."/>
            <person name="Ishida J.K."/>
            <person name="Kasahara H."/>
            <person name="Kiba T."/>
            <person name="Kim M.S."/>
            <person name="Koo N."/>
            <person name="Laohavisit A."/>
            <person name="Lee Y.H."/>
            <person name="Lumba S."/>
            <person name="McCourt P."/>
            <person name="Mortimer J.C."/>
            <person name="Mutuku J.M."/>
            <person name="Nomura T."/>
            <person name="Sasaki-Sekimoto Y."/>
            <person name="Seto Y."/>
            <person name="Wang Y."/>
            <person name="Wakatake T."/>
            <person name="Sakakibara H."/>
            <person name="Demura T."/>
            <person name="Yamaguchi S."/>
            <person name="Yoneyama K."/>
            <person name="Manabe R.I."/>
            <person name="Nelson D.C."/>
            <person name="Schulman A.H."/>
            <person name="Timko M.P."/>
            <person name="dePamphilis C.W."/>
            <person name="Choi D."/>
            <person name="Shirasu K."/>
        </authorList>
    </citation>
    <scope>NUCLEOTIDE SEQUENCE [LARGE SCALE GENOMIC DNA]</scope>
    <source>
        <strain evidence="3">cv. UVA1</strain>
    </source>
</reference>
<feature type="chain" id="PRO_5023006691" evidence="1">
    <location>
        <begin position="22"/>
        <end position="284"/>
    </location>
</feature>
<sequence>MSLTSKYLIIFLSLIHHLISADSNCLRRRSFHCPNLGLLQFPISNPNQTTCRGPLTIDCAGPSIQLENGGPWYDVVRRISESSFRIRDPLLQTRLNTSSCSSFVRGLSLPTSSPSISLRVSSRVTTVFRCNDPPLNQDPTLINQYFFAQNYTRFAGCPGFVVFYRSPGNWSEGGEVAVPEACQAVVLPLGGSRNVLGVLGLSGEFDVEWNVSAVCLDCYQRGGVCGSTNGNEFSCTSQGGNRKTVKVALLTESDRNFFPREGILIKTFHIKYLGSIEKIIQNKH</sequence>
<evidence type="ECO:0000313" key="3">
    <source>
        <dbReference type="Proteomes" id="UP000325081"/>
    </source>
</evidence>
<comment type="caution">
    <text evidence="2">The sequence shown here is derived from an EMBL/GenBank/DDBJ whole genome shotgun (WGS) entry which is preliminary data.</text>
</comment>
<protein>
    <submittedName>
        <fullName evidence="2">2-oxoglutarate (2OG) and Fe(II)-dependent oxygenase superfamily protein</fullName>
    </submittedName>
</protein>
<keyword evidence="1" id="KW-0732">Signal</keyword>
<organism evidence="2 3">
    <name type="scientific">Striga asiatica</name>
    <name type="common">Asiatic witchweed</name>
    <name type="synonym">Buchnera asiatica</name>
    <dbReference type="NCBI Taxonomy" id="4170"/>
    <lineage>
        <taxon>Eukaryota</taxon>
        <taxon>Viridiplantae</taxon>
        <taxon>Streptophyta</taxon>
        <taxon>Embryophyta</taxon>
        <taxon>Tracheophyta</taxon>
        <taxon>Spermatophyta</taxon>
        <taxon>Magnoliopsida</taxon>
        <taxon>eudicotyledons</taxon>
        <taxon>Gunneridae</taxon>
        <taxon>Pentapetalae</taxon>
        <taxon>asterids</taxon>
        <taxon>lamiids</taxon>
        <taxon>Lamiales</taxon>
        <taxon>Orobanchaceae</taxon>
        <taxon>Buchnereae</taxon>
        <taxon>Striga</taxon>
    </lineage>
</organism>
<proteinExistence type="predicted"/>
<accession>A0A5A7QFP9</accession>
<dbReference type="EMBL" id="BKCP01006737">
    <property type="protein sequence ID" value="GER43864.1"/>
    <property type="molecule type" value="Genomic_DNA"/>
</dbReference>